<proteinExistence type="predicted"/>
<feature type="compositionally biased region" description="Polar residues" evidence="1">
    <location>
        <begin position="218"/>
        <end position="230"/>
    </location>
</feature>
<name>A0A9W8UGI2_9HYPO</name>
<sequence>MVQLREGGTEHRDLPSNVGSAEARRPRWIGPNPSLKDRRLYARSYLSWANGHDLEWEKVNRGGAENLTAQVMAEKGETDIGQDRWDCLVDGTLWNISFHNVHPKPERAPLYPWKAISNTEGGISTHYRSLRKDHLARKADEKFASQEVEGTMETKDGQKAKVQPRGGLQQNSVSAGPSASRGPGPTQGPGEDSALTLPVGRPRLLGGKTPAALDHSIPSKTKPLSASPTLETPALGITDKGMKKRRLIDVDDGFDEDPHAVAKRQKLEAKKDKSGVEPVPNEIPEPASPKDQIGVELWQHGGQLYRQPPTAAPDLHTRRETYRKLCFGDTAGENPFEIELPDYFDFETFVWGKDGADWDFIQDRYIKGKIKLAWGYKGGIPEKATPFEGAIDESRMASVGYVLTVGLADDHADLEVDGVKVLLVWKLILDWYTSCCKSNPKALKLFFHAYEMDSPRAGSRVPGALPPGYQGLQERIARDRSLCTAQIREIFDKGGDDMTDSLEEWLVETSTGTGLSFGDRLEMITFEWHMRTRKEQRVETWRLGMVDKYRSLLSPGSVDLGY</sequence>
<gene>
    <name evidence="2" type="ORF">NW766_000755</name>
</gene>
<keyword evidence="3" id="KW-1185">Reference proteome</keyword>
<feature type="region of interest" description="Disordered" evidence="1">
    <location>
        <begin position="266"/>
        <end position="289"/>
    </location>
</feature>
<comment type="caution">
    <text evidence="2">The sequence shown here is derived from an EMBL/GenBank/DDBJ whole genome shotgun (WGS) entry which is preliminary data.</text>
</comment>
<evidence type="ECO:0000313" key="2">
    <source>
        <dbReference type="EMBL" id="KAJ4024518.1"/>
    </source>
</evidence>
<feature type="compositionally biased region" description="Polar residues" evidence="1">
    <location>
        <begin position="168"/>
        <end position="177"/>
    </location>
</feature>
<accession>A0A9W8UGI2</accession>
<dbReference type="OrthoDB" id="5093989at2759"/>
<feature type="compositionally biased region" description="Basic and acidic residues" evidence="1">
    <location>
        <begin position="266"/>
        <end position="275"/>
    </location>
</feature>
<feature type="region of interest" description="Disordered" evidence="1">
    <location>
        <begin position="141"/>
        <end position="235"/>
    </location>
</feature>
<organism evidence="2 3">
    <name type="scientific">Fusarium irregulare</name>
    <dbReference type="NCBI Taxonomy" id="2494466"/>
    <lineage>
        <taxon>Eukaryota</taxon>
        <taxon>Fungi</taxon>
        <taxon>Dikarya</taxon>
        <taxon>Ascomycota</taxon>
        <taxon>Pezizomycotina</taxon>
        <taxon>Sordariomycetes</taxon>
        <taxon>Hypocreomycetidae</taxon>
        <taxon>Hypocreales</taxon>
        <taxon>Nectriaceae</taxon>
        <taxon>Fusarium</taxon>
        <taxon>Fusarium incarnatum-equiseti species complex</taxon>
    </lineage>
</organism>
<evidence type="ECO:0000313" key="3">
    <source>
        <dbReference type="Proteomes" id="UP001152130"/>
    </source>
</evidence>
<evidence type="ECO:0000256" key="1">
    <source>
        <dbReference type="SAM" id="MobiDB-lite"/>
    </source>
</evidence>
<dbReference type="EMBL" id="JAPDHF010000001">
    <property type="protein sequence ID" value="KAJ4024518.1"/>
    <property type="molecule type" value="Genomic_DNA"/>
</dbReference>
<dbReference type="AlphaFoldDB" id="A0A9W8UGI2"/>
<protein>
    <submittedName>
        <fullName evidence="2">Uncharacterized protein</fullName>
    </submittedName>
</protein>
<dbReference type="Proteomes" id="UP001152130">
    <property type="component" value="Unassembled WGS sequence"/>
</dbReference>
<feature type="region of interest" description="Disordered" evidence="1">
    <location>
        <begin position="1"/>
        <end position="30"/>
    </location>
</feature>
<reference evidence="2" key="1">
    <citation type="submission" date="2022-10" db="EMBL/GenBank/DDBJ databases">
        <title>Fusarium specimens isolated from Avocado Roots.</title>
        <authorList>
            <person name="Stajich J."/>
            <person name="Roper C."/>
            <person name="Heimlech-Rivalta G."/>
        </authorList>
    </citation>
    <scope>NUCLEOTIDE SEQUENCE</scope>
    <source>
        <strain evidence="2">CF00143</strain>
    </source>
</reference>